<dbReference type="NCBIfam" id="NF041064">
    <property type="entry name" value="DpdG"/>
    <property type="match status" value="1"/>
</dbReference>
<protein>
    <submittedName>
        <fullName evidence="1">Uncharacterized protein</fullName>
    </submittedName>
</protein>
<accession>A0ABP9SA55</accession>
<evidence type="ECO:0000313" key="2">
    <source>
        <dbReference type="Proteomes" id="UP001501570"/>
    </source>
</evidence>
<dbReference type="InterPro" id="IPR049812">
    <property type="entry name" value="DpdG-like"/>
</dbReference>
<proteinExistence type="predicted"/>
<dbReference type="EMBL" id="BAABJQ010000017">
    <property type="protein sequence ID" value="GAA5192480.1"/>
    <property type="molecule type" value="Genomic_DNA"/>
</dbReference>
<reference evidence="2" key="1">
    <citation type="journal article" date="2019" name="Int. J. Syst. Evol. Microbiol.">
        <title>The Global Catalogue of Microorganisms (GCM) 10K type strain sequencing project: providing services to taxonomists for standard genome sequencing and annotation.</title>
        <authorList>
            <consortium name="The Broad Institute Genomics Platform"/>
            <consortium name="The Broad Institute Genome Sequencing Center for Infectious Disease"/>
            <person name="Wu L."/>
            <person name="Ma J."/>
        </authorList>
    </citation>
    <scope>NUCLEOTIDE SEQUENCE [LARGE SCALE GENOMIC DNA]</scope>
    <source>
        <strain evidence="2">JCM 18304</strain>
    </source>
</reference>
<name>A0ABP9SA55_9ACTN</name>
<keyword evidence="2" id="KW-1185">Reference proteome</keyword>
<organism evidence="1 2">
    <name type="scientific">Rugosimonospora acidiphila</name>
    <dbReference type="NCBI Taxonomy" id="556531"/>
    <lineage>
        <taxon>Bacteria</taxon>
        <taxon>Bacillati</taxon>
        <taxon>Actinomycetota</taxon>
        <taxon>Actinomycetes</taxon>
        <taxon>Micromonosporales</taxon>
        <taxon>Micromonosporaceae</taxon>
        <taxon>Rugosimonospora</taxon>
    </lineage>
</organism>
<dbReference type="Proteomes" id="UP001501570">
    <property type="component" value="Unassembled WGS sequence"/>
</dbReference>
<sequence length="306" mass="33547">MAMLNPPRSLPGLARSLVNFLAASQKEWSEKELIATVKPEGLNDDKTAGDGISNTLAVLRAINMLSTGDDGAVSLAEGVRDVDPPLNVTKFRRLLHRHIFDAERDGDPWTRQRGDGDTSGARDLVRALSWFLAQDALGEPLSWVEKVQPRQSSQFKTDDHTEWAIQNDTRWGAFSRWAPALGFATPLFVRSRSCLVPLPVVAIEDALVDLPLDRLPVDDFLARLARRIPVIHGGAVRTSLVARLESDPDPGVTSEAVDSSVGQALRILEGRGRLLFERLPDAKGTLLSRFDEGRVTHVTVVLGAKK</sequence>
<comment type="caution">
    <text evidence="1">The sequence shown here is derived from an EMBL/GenBank/DDBJ whole genome shotgun (WGS) entry which is preliminary data.</text>
</comment>
<evidence type="ECO:0000313" key="1">
    <source>
        <dbReference type="EMBL" id="GAA5192480.1"/>
    </source>
</evidence>
<gene>
    <name evidence="1" type="ORF">GCM10023322_52180</name>
</gene>